<dbReference type="InterPro" id="IPR036282">
    <property type="entry name" value="Glutathione-S-Trfase_C_sf"/>
</dbReference>
<dbReference type="InterPro" id="IPR053836">
    <property type="entry name" value="Arc1-like_N"/>
</dbReference>
<dbReference type="OrthoDB" id="19141at2759"/>
<sequence length="184" mass="21253">MSLSLDQSDTATYLRFVARFCGVSTNSASFGPIRLRLGKTETFECNTIIRFFARQSEREAELYGKDALEKASTSMWLERSYRLNSATEKEINEFLEELDALLACRTYFVADRVTLADAVLFYALYPLVKKYCAGENRKGNIKEMEERYLHIIRWFDQIQHTVGVQGFASREVIQFKHKAISSLM</sequence>
<gene>
    <name evidence="2" type="ORF">BN9_029810</name>
</gene>
<accession>A0A024G609</accession>
<evidence type="ECO:0000313" key="3">
    <source>
        <dbReference type="Proteomes" id="UP000053237"/>
    </source>
</evidence>
<dbReference type="InParanoid" id="A0A024G609"/>
<dbReference type="Proteomes" id="UP000053237">
    <property type="component" value="Unassembled WGS sequence"/>
</dbReference>
<dbReference type="EMBL" id="CAIX01000031">
    <property type="protein sequence ID" value="CCI42197.1"/>
    <property type="molecule type" value="Genomic_DNA"/>
</dbReference>
<proteinExistence type="predicted"/>
<dbReference type="SUPFAM" id="SSF47616">
    <property type="entry name" value="GST C-terminal domain-like"/>
    <property type="match status" value="1"/>
</dbReference>
<dbReference type="PANTHER" id="PTHR44490">
    <property type="entry name" value="EUKARYOTIC TRANSLATION ELONGATION FACTOR 1 EPSILON-1"/>
    <property type="match status" value="1"/>
</dbReference>
<dbReference type="AlphaFoldDB" id="A0A024G609"/>
<dbReference type="GO" id="GO:0017101">
    <property type="term" value="C:aminoacyl-tRNA synthetase multienzyme complex"/>
    <property type="evidence" value="ECO:0007669"/>
    <property type="project" value="InterPro"/>
</dbReference>
<dbReference type="InterPro" id="IPR010987">
    <property type="entry name" value="Glutathione-S-Trfase_C-like"/>
</dbReference>
<reference evidence="2 3" key="1">
    <citation type="submission" date="2012-05" db="EMBL/GenBank/DDBJ databases">
        <title>Recombination and specialization in a pathogen metapopulation.</title>
        <authorList>
            <person name="Gardiner A."/>
            <person name="Kemen E."/>
            <person name="Schultz-Larsen T."/>
            <person name="MacLean D."/>
            <person name="Van Oosterhout C."/>
            <person name="Jones J.D.G."/>
        </authorList>
    </citation>
    <scope>NUCLEOTIDE SEQUENCE [LARGE SCALE GENOMIC DNA]</scope>
    <source>
        <strain evidence="2 3">Ac Nc2</strain>
    </source>
</reference>
<evidence type="ECO:0000313" key="2">
    <source>
        <dbReference type="EMBL" id="CCI42197.1"/>
    </source>
</evidence>
<feature type="domain" description="GST C-terminal" evidence="1">
    <location>
        <begin position="50"/>
        <end position="180"/>
    </location>
</feature>
<dbReference type="PANTHER" id="PTHR44490:SF1">
    <property type="entry name" value="EUKARYOTIC TRANSLATION ELONGATION FACTOR 1 EPSILON-1"/>
    <property type="match status" value="1"/>
</dbReference>
<dbReference type="GO" id="GO:0005737">
    <property type="term" value="C:cytoplasm"/>
    <property type="evidence" value="ECO:0007669"/>
    <property type="project" value="TreeGrafter"/>
</dbReference>
<protein>
    <recommendedName>
        <fullName evidence="1">GST C-terminal domain-containing protein</fullName>
    </recommendedName>
</protein>
<comment type="caution">
    <text evidence="2">The sequence shown here is derived from an EMBL/GenBank/DDBJ whole genome shotgun (WGS) entry which is preliminary data.</text>
</comment>
<organism evidence="2 3">
    <name type="scientific">Albugo candida</name>
    <dbReference type="NCBI Taxonomy" id="65357"/>
    <lineage>
        <taxon>Eukaryota</taxon>
        <taxon>Sar</taxon>
        <taxon>Stramenopiles</taxon>
        <taxon>Oomycota</taxon>
        <taxon>Peronosporomycetes</taxon>
        <taxon>Albuginales</taxon>
        <taxon>Albuginaceae</taxon>
        <taxon>Albugo</taxon>
    </lineage>
</organism>
<dbReference type="Gene3D" id="1.20.1050.10">
    <property type="match status" value="1"/>
</dbReference>
<keyword evidence="3" id="KW-1185">Reference proteome</keyword>
<dbReference type="InterPro" id="IPR042450">
    <property type="entry name" value="EEF1E1"/>
</dbReference>
<dbReference type="GO" id="GO:0005634">
    <property type="term" value="C:nucleus"/>
    <property type="evidence" value="ECO:0007669"/>
    <property type="project" value="TreeGrafter"/>
</dbReference>
<evidence type="ECO:0000259" key="1">
    <source>
        <dbReference type="PROSITE" id="PS50405"/>
    </source>
</evidence>
<name>A0A024G609_9STRA</name>
<dbReference type="PROSITE" id="PS50405">
    <property type="entry name" value="GST_CTER"/>
    <property type="match status" value="1"/>
</dbReference>
<dbReference type="STRING" id="65357.A0A024G609"/>
<dbReference type="Pfam" id="PF21972">
    <property type="entry name" value="Arc1p_N_like"/>
    <property type="match status" value="1"/>
</dbReference>